<keyword evidence="1" id="KW-0805">Transcription regulation</keyword>
<feature type="domain" description="HTH bat-type" evidence="4">
    <location>
        <begin position="67"/>
        <end position="118"/>
    </location>
</feature>
<dbReference type="Pfam" id="PF04967">
    <property type="entry name" value="HTH_10"/>
    <property type="match status" value="1"/>
</dbReference>
<name>L9Z3Z0_NATP1</name>
<keyword evidence="6" id="KW-1185">Reference proteome</keyword>
<feature type="compositionally biased region" description="Basic and acidic residues" evidence="3">
    <location>
        <begin position="290"/>
        <end position="341"/>
    </location>
</feature>
<evidence type="ECO:0000259" key="4">
    <source>
        <dbReference type="Pfam" id="PF04967"/>
    </source>
</evidence>
<protein>
    <submittedName>
        <fullName evidence="5">Bacterio-opsin activator HTH domain-containing protein</fullName>
    </submittedName>
</protein>
<organism evidence="5 6">
    <name type="scientific">Natrinema pellirubrum (strain DSM 15624 / CIP 106293 / JCM 10476 / NCIMB 786 / 157)</name>
    <dbReference type="NCBI Taxonomy" id="797303"/>
    <lineage>
        <taxon>Archaea</taxon>
        <taxon>Methanobacteriati</taxon>
        <taxon>Methanobacteriota</taxon>
        <taxon>Stenosarchaea group</taxon>
        <taxon>Halobacteria</taxon>
        <taxon>Halobacteriales</taxon>
        <taxon>Natrialbaceae</taxon>
        <taxon>Natrinema</taxon>
    </lineage>
</organism>
<evidence type="ECO:0000313" key="5">
    <source>
        <dbReference type="EMBL" id="ELY80407.1"/>
    </source>
</evidence>
<sequence>MIEEGGVLQEASVTHEGWFFRVAFPSDEALERFHGFFLERGFEVDVRKLRDTRESAGGGDAGSQFGLTSRQREALVAAVEAGYLDIPRSCTLAELGERLGISQNAASERFRRGVETLVENTVYDDRSPLSGSGWRDPGRKPSRPRSLLGRDAGDGDRIRGVGHEPRGHDAGEDDHPGQFDERLGDDDRRCQFVPRRKGKRQRQNDQRVPGNGGEDERTARAGVQPEQPGREPAEQRHDDQEGDVNGHDGRDLVDRVPYPRELRGDHDQQGRAHHRDRQPAHRRLPAAGGRRADRPDLGEPRQRQRRGDQQEKRLEEGAGLDDGRDPLAHEQPEVRGQKQQL</sequence>
<feature type="compositionally biased region" description="Basic residues" evidence="3">
    <location>
        <begin position="271"/>
        <end position="284"/>
    </location>
</feature>
<dbReference type="AlphaFoldDB" id="L9Z3Z0"/>
<accession>L9Z3Z0</accession>
<evidence type="ECO:0000256" key="2">
    <source>
        <dbReference type="ARBA" id="ARBA00023163"/>
    </source>
</evidence>
<feature type="region of interest" description="Disordered" evidence="3">
    <location>
        <begin position="124"/>
        <end position="341"/>
    </location>
</feature>
<feature type="compositionally biased region" description="Basic and acidic residues" evidence="3">
    <location>
        <begin position="151"/>
        <end position="190"/>
    </location>
</feature>
<dbReference type="InterPro" id="IPR007050">
    <property type="entry name" value="HTH_bacterioopsin"/>
</dbReference>
<reference evidence="5 6" key="1">
    <citation type="journal article" date="2014" name="PLoS Genet.">
        <title>Phylogenetically driven sequencing of extremely halophilic archaea reveals strategies for static and dynamic osmo-response.</title>
        <authorList>
            <person name="Becker E.A."/>
            <person name="Seitzer P.M."/>
            <person name="Tritt A."/>
            <person name="Larsen D."/>
            <person name="Krusor M."/>
            <person name="Yao A.I."/>
            <person name="Wu D."/>
            <person name="Madern D."/>
            <person name="Eisen J.A."/>
            <person name="Darling A.E."/>
            <person name="Facciotti M.T."/>
        </authorList>
    </citation>
    <scope>NUCLEOTIDE SEQUENCE [LARGE SCALE GENOMIC DNA]</scope>
    <source>
        <strain evidence="5 6">DSM 15624</strain>
    </source>
</reference>
<proteinExistence type="predicted"/>
<evidence type="ECO:0000256" key="3">
    <source>
        <dbReference type="SAM" id="MobiDB-lite"/>
    </source>
</evidence>
<dbReference type="PANTHER" id="PTHR34236">
    <property type="entry name" value="DIMETHYL SULFOXIDE REDUCTASE TRANSCRIPTIONAL ACTIVATOR"/>
    <property type="match status" value="1"/>
</dbReference>
<feature type="compositionally biased region" description="Basic and acidic residues" evidence="3">
    <location>
        <begin position="228"/>
        <end position="270"/>
    </location>
</feature>
<gene>
    <name evidence="5" type="ORF">C488_03856</name>
</gene>
<comment type="caution">
    <text evidence="5">The sequence shown here is derived from an EMBL/GenBank/DDBJ whole genome shotgun (WGS) entry which is preliminary data.</text>
</comment>
<dbReference type="Proteomes" id="UP000011593">
    <property type="component" value="Unassembled WGS sequence"/>
</dbReference>
<keyword evidence="2" id="KW-0804">Transcription</keyword>
<evidence type="ECO:0000313" key="6">
    <source>
        <dbReference type="Proteomes" id="UP000011593"/>
    </source>
</evidence>
<evidence type="ECO:0000256" key="1">
    <source>
        <dbReference type="ARBA" id="ARBA00023015"/>
    </source>
</evidence>
<dbReference type="PANTHER" id="PTHR34236:SF1">
    <property type="entry name" value="DIMETHYL SULFOXIDE REDUCTASE TRANSCRIPTIONAL ACTIVATOR"/>
    <property type="match status" value="1"/>
</dbReference>
<dbReference type="EMBL" id="AOIE01000011">
    <property type="protein sequence ID" value="ELY80407.1"/>
    <property type="molecule type" value="Genomic_DNA"/>
</dbReference>